<reference evidence="2 3" key="1">
    <citation type="submission" date="2024-03" db="EMBL/GenBank/DDBJ databases">
        <title>Community enrichment and isolation of bacterial strains for fucoidan degradation.</title>
        <authorList>
            <person name="Sichert A."/>
        </authorList>
    </citation>
    <scope>NUCLEOTIDE SEQUENCE [LARGE SCALE GENOMIC DNA]</scope>
    <source>
        <strain evidence="2 3">AS62</strain>
    </source>
</reference>
<comment type="caution">
    <text evidence="2">The sequence shown here is derived from an EMBL/GenBank/DDBJ whole genome shotgun (WGS) entry which is preliminary data.</text>
</comment>
<evidence type="ECO:0000313" key="2">
    <source>
        <dbReference type="EMBL" id="MEM5500395.1"/>
    </source>
</evidence>
<dbReference type="Proteomes" id="UP001477870">
    <property type="component" value="Unassembled WGS sequence"/>
</dbReference>
<keyword evidence="1" id="KW-0472">Membrane</keyword>
<keyword evidence="1" id="KW-1133">Transmembrane helix</keyword>
<dbReference type="RefSeq" id="WP_342846541.1">
    <property type="nucleotide sequence ID" value="NZ_JBBMQO010000001.1"/>
</dbReference>
<feature type="transmembrane region" description="Helical" evidence="1">
    <location>
        <begin position="5"/>
        <end position="24"/>
    </location>
</feature>
<accession>A0ABU9T2P1</accession>
<keyword evidence="1" id="KW-0812">Transmembrane</keyword>
<proteinExistence type="predicted"/>
<name>A0ABU9T2P1_9HYPH</name>
<evidence type="ECO:0000313" key="3">
    <source>
        <dbReference type="Proteomes" id="UP001477870"/>
    </source>
</evidence>
<organism evidence="2 3">
    <name type="scientific">Ahrensia kielensis</name>
    <dbReference type="NCBI Taxonomy" id="76980"/>
    <lineage>
        <taxon>Bacteria</taxon>
        <taxon>Pseudomonadati</taxon>
        <taxon>Pseudomonadota</taxon>
        <taxon>Alphaproteobacteria</taxon>
        <taxon>Hyphomicrobiales</taxon>
        <taxon>Ahrensiaceae</taxon>
        <taxon>Ahrensia</taxon>
    </lineage>
</organism>
<dbReference type="EMBL" id="JBBMQO010000001">
    <property type="protein sequence ID" value="MEM5500395.1"/>
    <property type="molecule type" value="Genomic_DNA"/>
</dbReference>
<gene>
    <name evidence="2" type="ORF">WNY59_02210</name>
</gene>
<feature type="transmembrane region" description="Helical" evidence="1">
    <location>
        <begin position="30"/>
        <end position="48"/>
    </location>
</feature>
<sequence>MHYLFYGIGAIAMIPSAYLLYWSMQSGGVIPLQWSAYLFLQAWLWLAIGRGLELLKRIADAVAPIKAVPHQSVDTIDVLKQN</sequence>
<protein>
    <submittedName>
        <fullName evidence="2">Uncharacterized protein</fullName>
    </submittedName>
</protein>
<keyword evidence="3" id="KW-1185">Reference proteome</keyword>
<evidence type="ECO:0000256" key="1">
    <source>
        <dbReference type="SAM" id="Phobius"/>
    </source>
</evidence>